<dbReference type="PROSITE" id="PS00324">
    <property type="entry name" value="ASPARTOKINASE"/>
    <property type="match status" value="1"/>
</dbReference>
<dbReference type="GO" id="GO:0004412">
    <property type="term" value="F:homoserine dehydrogenase activity"/>
    <property type="evidence" value="ECO:0007669"/>
    <property type="project" value="InterPro"/>
</dbReference>
<evidence type="ECO:0000256" key="7">
    <source>
        <dbReference type="ARBA" id="ARBA00047872"/>
    </source>
</evidence>
<dbReference type="InterPro" id="IPR011147">
    <property type="entry name" value="Bifunc_Aspkin/hSer_DH"/>
</dbReference>
<dbReference type="InterPro" id="IPR042199">
    <property type="entry name" value="AsparK_Bifunc_asparK/hSer_DH"/>
</dbReference>
<evidence type="ECO:0000256" key="4">
    <source>
        <dbReference type="ARBA" id="ARBA00022777"/>
    </source>
</evidence>
<dbReference type="SUPFAM" id="SSF55021">
    <property type="entry name" value="ACT-like"/>
    <property type="match status" value="2"/>
</dbReference>
<comment type="similarity">
    <text evidence="9">Belongs to the aspartokinase family.</text>
</comment>
<comment type="catalytic activity">
    <reaction evidence="7 9">
        <text>L-aspartate + ATP = 4-phospho-L-aspartate + ADP</text>
        <dbReference type="Rhea" id="RHEA:23776"/>
        <dbReference type="ChEBI" id="CHEBI:29991"/>
        <dbReference type="ChEBI" id="CHEBI:30616"/>
        <dbReference type="ChEBI" id="CHEBI:57535"/>
        <dbReference type="ChEBI" id="CHEBI:456216"/>
        <dbReference type="EC" id="2.7.2.4"/>
    </reaction>
</comment>
<gene>
    <name evidence="12" type="ORF">SAMN05920897_107111</name>
</gene>
<evidence type="ECO:0000259" key="11">
    <source>
        <dbReference type="PROSITE" id="PS51671"/>
    </source>
</evidence>
<evidence type="ECO:0000256" key="3">
    <source>
        <dbReference type="ARBA" id="ARBA00022741"/>
    </source>
</evidence>
<evidence type="ECO:0000256" key="2">
    <source>
        <dbReference type="ARBA" id="ARBA00022679"/>
    </source>
</evidence>
<feature type="binding site" evidence="8">
    <location>
        <begin position="225"/>
        <end position="226"/>
    </location>
    <ligand>
        <name>ATP</name>
        <dbReference type="ChEBI" id="CHEBI:30616"/>
    </ligand>
</feature>
<feature type="binding site" evidence="8">
    <location>
        <position position="125"/>
    </location>
    <ligand>
        <name>substrate</name>
    </ligand>
</feature>
<dbReference type="InterPro" id="IPR001341">
    <property type="entry name" value="Asp_kinase"/>
</dbReference>
<dbReference type="NCBIfam" id="TIGR00657">
    <property type="entry name" value="asp_kinases"/>
    <property type="match status" value="1"/>
</dbReference>
<dbReference type="RefSeq" id="WP_076488540.1">
    <property type="nucleotide sequence ID" value="NZ_FTMS01000007.1"/>
</dbReference>
<dbReference type="InterPro" id="IPR002912">
    <property type="entry name" value="ACT_dom"/>
</dbReference>
<organism evidence="12 13">
    <name type="scientific">Alkalispirochaeta americana</name>
    <dbReference type="NCBI Taxonomy" id="159291"/>
    <lineage>
        <taxon>Bacteria</taxon>
        <taxon>Pseudomonadati</taxon>
        <taxon>Spirochaetota</taxon>
        <taxon>Spirochaetia</taxon>
        <taxon>Spirochaetales</taxon>
        <taxon>Spirochaetaceae</taxon>
        <taxon>Alkalispirochaeta</taxon>
    </lineage>
</organism>
<dbReference type="UniPathway" id="UPA00050">
    <property type="reaction ID" value="UER00461"/>
</dbReference>
<dbReference type="Pfam" id="PF00696">
    <property type="entry name" value="AA_kinase"/>
    <property type="match status" value="1"/>
</dbReference>
<dbReference type="PANTHER" id="PTHR43070:SF3">
    <property type="entry name" value="HOMOSERINE DEHYDROGENASE"/>
    <property type="match status" value="1"/>
</dbReference>
<evidence type="ECO:0000313" key="13">
    <source>
        <dbReference type="Proteomes" id="UP000186400"/>
    </source>
</evidence>
<dbReference type="InterPro" id="IPR045865">
    <property type="entry name" value="ACT-like_dom_sf"/>
</dbReference>
<name>A0A1N6S2B7_9SPIO</name>
<accession>A0A1N6S2B7</accession>
<feature type="domain" description="ACT" evidence="11">
    <location>
        <begin position="318"/>
        <end position="390"/>
    </location>
</feature>
<dbReference type="Proteomes" id="UP000186400">
    <property type="component" value="Unassembled WGS sequence"/>
</dbReference>
<evidence type="ECO:0000256" key="9">
    <source>
        <dbReference type="RuleBase" id="RU003448"/>
    </source>
</evidence>
<keyword evidence="2 9" id="KW-0808">Transferase</keyword>
<dbReference type="PROSITE" id="PS51671">
    <property type="entry name" value="ACT"/>
    <property type="match status" value="2"/>
</dbReference>
<evidence type="ECO:0000256" key="8">
    <source>
        <dbReference type="PIRSR" id="PIRSR000726-1"/>
    </source>
</evidence>
<feature type="domain" description="ACT" evidence="11">
    <location>
        <begin position="399"/>
        <end position="460"/>
    </location>
</feature>
<dbReference type="UniPathway" id="UPA00034">
    <property type="reaction ID" value="UER00015"/>
</dbReference>
<dbReference type="UniPathway" id="UPA00051">
    <property type="reaction ID" value="UER00462"/>
</dbReference>
<sequence length="460" mass="49365">MRIMKFGGSSVADAGRIKAVGNIVQQAVQEGPVALVFSAMKGVTNSLLEAADLAQAGQSGFWEILQDLRTRHEETLGELIPDGDTTGTAQGVAQLLEELSELLHGVSLVRECSPRTRDLVASFGERLSCPIIAAYLVSLGSPAQWVDAREMILTDENHGNALVKTSRTYQAIATHLHAVEGIPVITGFIAATSQGVTTTLGRNGSDYTAALVGAAMAASAVEIWTDVDGVMSADPRYVDRAFVIPDLSLQEAMELSYFGAEVIHPYTMIPSVERHIPLWIKNTLRPSARGTRITQESPETDHTITGIASIENVALINVQGGGMLGIPGIASRVFGALARADVNVIMISQASSEHSICICVRESELHRACEFLRQELRTELESRRIEQFEEQPSLEIIAVIGAMMRGHPGIAGKLFSALGDSGLNVLAIAQGSSEMNISFVINREDRKAALNVVHDAFFPA</sequence>
<dbReference type="InterPro" id="IPR005260">
    <property type="entry name" value="Asp_kin_monofn"/>
</dbReference>
<comment type="pathway">
    <text evidence="10">Amino-acid biosynthesis; L-threonine biosynthesis; L-threonine from L-aspartate: step 1/5.</text>
</comment>
<keyword evidence="6" id="KW-0521">NADP</keyword>
<dbReference type="STRING" id="159291.SAMN05920897_107111"/>
<evidence type="ECO:0000256" key="5">
    <source>
        <dbReference type="ARBA" id="ARBA00022840"/>
    </source>
</evidence>
<dbReference type="Gene3D" id="3.30.2130.10">
    <property type="entry name" value="VC0802-like"/>
    <property type="match status" value="1"/>
</dbReference>
<keyword evidence="5 8" id="KW-0067">ATP-binding</keyword>
<keyword evidence="13" id="KW-1185">Reference proteome</keyword>
<dbReference type="InterPro" id="IPR054352">
    <property type="entry name" value="ACT_Aspartokinase"/>
</dbReference>
<evidence type="ECO:0000256" key="10">
    <source>
        <dbReference type="RuleBase" id="RU004249"/>
    </source>
</evidence>
<dbReference type="SUPFAM" id="SSF53633">
    <property type="entry name" value="Carbamate kinase-like"/>
    <property type="match status" value="1"/>
</dbReference>
<proteinExistence type="inferred from homology"/>
<dbReference type="AlphaFoldDB" id="A0A1N6S2B7"/>
<dbReference type="FunFam" id="3.30.2130.10:FF:000001">
    <property type="entry name" value="Bifunctional aspartokinase/homoserine dehydrogenase"/>
    <property type="match status" value="1"/>
</dbReference>
<comment type="pathway">
    <text evidence="1 10">Amino-acid biosynthesis; L-lysine biosynthesis via DAP pathway; (S)-tetrahydrodipicolinate from L-aspartate: step 1/4.</text>
</comment>
<evidence type="ECO:0000256" key="6">
    <source>
        <dbReference type="ARBA" id="ARBA00022857"/>
    </source>
</evidence>
<dbReference type="Gene3D" id="1.20.120.1320">
    <property type="entry name" value="Aspartokinase, catalytic domain"/>
    <property type="match status" value="1"/>
</dbReference>
<dbReference type="GO" id="GO:0009089">
    <property type="term" value="P:lysine biosynthetic process via diaminopimelate"/>
    <property type="evidence" value="ECO:0007669"/>
    <property type="project" value="UniProtKB-UniPathway"/>
</dbReference>
<feature type="binding site" evidence="8">
    <location>
        <position position="236"/>
    </location>
    <ligand>
        <name>ATP</name>
        <dbReference type="ChEBI" id="CHEBI:30616"/>
    </ligand>
</feature>
<evidence type="ECO:0000256" key="1">
    <source>
        <dbReference type="ARBA" id="ARBA00004766"/>
    </source>
</evidence>
<dbReference type="InterPro" id="IPR036393">
    <property type="entry name" value="AceGlu_kinase-like_sf"/>
</dbReference>
<dbReference type="GO" id="GO:0005524">
    <property type="term" value="F:ATP binding"/>
    <property type="evidence" value="ECO:0007669"/>
    <property type="project" value="UniProtKB-KW"/>
</dbReference>
<dbReference type="GO" id="GO:0009088">
    <property type="term" value="P:threonine biosynthetic process"/>
    <property type="evidence" value="ECO:0007669"/>
    <property type="project" value="UniProtKB-UniPathway"/>
</dbReference>
<reference evidence="12 13" key="1">
    <citation type="submission" date="2017-01" db="EMBL/GenBank/DDBJ databases">
        <authorList>
            <person name="Mah S.A."/>
            <person name="Swanson W.J."/>
            <person name="Moy G.W."/>
            <person name="Vacquier V.D."/>
        </authorList>
    </citation>
    <scope>NUCLEOTIDE SEQUENCE [LARGE SCALE GENOMIC DNA]</scope>
    <source>
        <strain evidence="12 13">ASpG1</strain>
    </source>
</reference>
<comment type="pathway">
    <text evidence="10">Amino-acid biosynthesis; L-methionine biosynthesis via de novo pathway; L-homoserine from L-aspartate: step 1/3.</text>
</comment>
<dbReference type="Pfam" id="PF22468">
    <property type="entry name" value="ACT_9"/>
    <property type="match status" value="2"/>
</dbReference>
<keyword evidence="3 8" id="KW-0547">Nucleotide-binding</keyword>
<dbReference type="OrthoDB" id="9799110at2"/>
<dbReference type="InterPro" id="IPR001048">
    <property type="entry name" value="Asp/Glu/Uridylate_kinase"/>
</dbReference>
<dbReference type="GO" id="GO:0004072">
    <property type="term" value="F:aspartate kinase activity"/>
    <property type="evidence" value="ECO:0007669"/>
    <property type="project" value="UniProtKB-EC"/>
</dbReference>
<dbReference type="EMBL" id="FTMS01000007">
    <property type="protein sequence ID" value="SIQ35278.1"/>
    <property type="molecule type" value="Genomic_DNA"/>
</dbReference>
<dbReference type="PIRSF" id="PIRSF000726">
    <property type="entry name" value="Asp_kin"/>
    <property type="match status" value="1"/>
</dbReference>
<dbReference type="CDD" id="cd04921">
    <property type="entry name" value="ACT_AKi-HSDH-ThrA-like_1"/>
    <property type="match status" value="1"/>
</dbReference>
<evidence type="ECO:0000313" key="12">
    <source>
        <dbReference type="EMBL" id="SIQ35278.1"/>
    </source>
</evidence>
<keyword evidence="10" id="KW-0028">Amino-acid biosynthesis</keyword>
<keyword evidence="4 9" id="KW-0418">Kinase</keyword>
<dbReference type="PANTHER" id="PTHR43070">
    <property type="match status" value="1"/>
</dbReference>
<dbReference type="InterPro" id="IPR018042">
    <property type="entry name" value="Aspartate_kinase_CS"/>
</dbReference>
<dbReference type="Gene3D" id="3.40.1160.10">
    <property type="entry name" value="Acetylglutamate kinase-like"/>
    <property type="match status" value="1"/>
</dbReference>
<protein>
    <recommendedName>
        <fullName evidence="9">Aspartokinase</fullName>
        <ecNumber evidence="9">2.7.2.4</ecNumber>
    </recommendedName>
</protein>
<dbReference type="EC" id="2.7.2.4" evidence="9"/>